<evidence type="ECO:0000313" key="2">
    <source>
        <dbReference type="EMBL" id="KAK6642444.1"/>
    </source>
</evidence>
<accession>A0AAN8PFN1</accession>
<dbReference type="EMBL" id="JAWJWE010000002">
    <property type="protein sequence ID" value="KAK6642444.1"/>
    <property type="molecule type" value="Genomic_DNA"/>
</dbReference>
<feature type="region of interest" description="Disordered" evidence="1">
    <location>
        <begin position="1"/>
        <end position="35"/>
    </location>
</feature>
<gene>
    <name evidence="2" type="ORF">RUM43_003946</name>
</gene>
<evidence type="ECO:0000313" key="3">
    <source>
        <dbReference type="Proteomes" id="UP001372834"/>
    </source>
</evidence>
<comment type="caution">
    <text evidence="2">The sequence shown here is derived from an EMBL/GenBank/DDBJ whole genome shotgun (WGS) entry which is preliminary data.</text>
</comment>
<dbReference type="Proteomes" id="UP001372834">
    <property type="component" value="Unassembled WGS sequence"/>
</dbReference>
<dbReference type="AlphaFoldDB" id="A0AAN8PFN1"/>
<organism evidence="2 3">
    <name type="scientific">Polyplax serrata</name>
    <name type="common">Common mouse louse</name>
    <dbReference type="NCBI Taxonomy" id="468196"/>
    <lineage>
        <taxon>Eukaryota</taxon>
        <taxon>Metazoa</taxon>
        <taxon>Ecdysozoa</taxon>
        <taxon>Arthropoda</taxon>
        <taxon>Hexapoda</taxon>
        <taxon>Insecta</taxon>
        <taxon>Pterygota</taxon>
        <taxon>Neoptera</taxon>
        <taxon>Paraneoptera</taxon>
        <taxon>Psocodea</taxon>
        <taxon>Troctomorpha</taxon>
        <taxon>Phthiraptera</taxon>
        <taxon>Anoplura</taxon>
        <taxon>Polyplacidae</taxon>
        <taxon>Polyplax</taxon>
    </lineage>
</organism>
<reference evidence="2 3" key="1">
    <citation type="submission" date="2023-10" db="EMBL/GenBank/DDBJ databases">
        <title>Genomes of two closely related lineages of the louse Polyplax serrata with different host specificities.</title>
        <authorList>
            <person name="Martinu J."/>
            <person name="Tarabai H."/>
            <person name="Stefka J."/>
            <person name="Hypsa V."/>
        </authorList>
    </citation>
    <scope>NUCLEOTIDE SEQUENCE [LARGE SCALE GENOMIC DNA]</scope>
    <source>
        <strain evidence="2">HR10_N</strain>
    </source>
</reference>
<evidence type="ECO:0000256" key="1">
    <source>
        <dbReference type="SAM" id="MobiDB-lite"/>
    </source>
</evidence>
<sequence>MEILMDAEVPGDTSGTTELSKKTTPLLGRKPGGKKASTLKELIDETFPTGRAQMMRQKKSKRVKINKGRYSNNREYSQFMPRNQEVGSTKVQSLGYYRTMGAIEATVERVPTCGRRARKGKYNLTTWIT</sequence>
<proteinExistence type="predicted"/>
<name>A0AAN8PFN1_POLSC</name>
<protein>
    <submittedName>
        <fullName evidence="2">Uncharacterized protein</fullName>
    </submittedName>
</protein>